<dbReference type="Proteomes" id="UP000010798">
    <property type="component" value="Chromosome"/>
</dbReference>
<organism evidence="2 3">
    <name type="scientific">Singulisphaera acidiphila (strain ATCC BAA-1392 / DSM 18658 / VKM B-2454 / MOB10)</name>
    <dbReference type="NCBI Taxonomy" id="886293"/>
    <lineage>
        <taxon>Bacteria</taxon>
        <taxon>Pseudomonadati</taxon>
        <taxon>Planctomycetota</taxon>
        <taxon>Planctomycetia</taxon>
        <taxon>Isosphaerales</taxon>
        <taxon>Isosphaeraceae</taxon>
        <taxon>Singulisphaera</taxon>
    </lineage>
</organism>
<evidence type="ECO:0000313" key="2">
    <source>
        <dbReference type="EMBL" id="AGA31328.1"/>
    </source>
</evidence>
<dbReference type="EMBL" id="CP003364">
    <property type="protein sequence ID" value="AGA31328.1"/>
    <property type="molecule type" value="Genomic_DNA"/>
</dbReference>
<feature type="signal peptide" evidence="1">
    <location>
        <begin position="1"/>
        <end position="23"/>
    </location>
</feature>
<evidence type="ECO:0000256" key="1">
    <source>
        <dbReference type="SAM" id="SignalP"/>
    </source>
</evidence>
<protein>
    <submittedName>
        <fullName evidence="2">PEP-CTERM putative exosortase interaction domain-containing protein</fullName>
    </submittedName>
</protein>
<proteinExistence type="predicted"/>
<feature type="chain" id="PRO_5003940365" evidence="1">
    <location>
        <begin position="24"/>
        <end position="210"/>
    </location>
</feature>
<dbReference type="HOGENOM" id="CLU_1325607_0_0_0"/>
<dbReference type="KEGG" id="saci:Sinac_7286"/>
<evidence type="ECO:0000313" key="3">
    <source>
        <dbReference type="Proteomes" id="UP000010798"/>
    </source>
</evidence>
<gene>
    <name evidence="2" type="ordered locus">Sinac_7286</name>
</gene>
<keyword evidence="1" id="KW-0732">Signal</keyword>
<dbReference type="STRING" id="886293.Sinac_7286"/>
<accession>L0DQR6</accession>
<keyword evidence="3" id="KW-1185">Reference proteome</keyword>
<reference evidence="2 3" key="1">
    <citation type="submission" date="2012-02" db="EMBL/GenBank/DDBJ databases">
        <title>Complete sequence of chromosome of Singulisphaera acidiphila DSM 18658.</title>
        <authorList>
            <consortium name="US DOE Joint Genome Institute (JGI-PGF)"/>
            <person name="Lucas S."/>
            <person name="Copeland A."/>
            <person name="Lapidus A."/>
            <person name="Glavina del Rio T."/>
            <person name="Dalin E."/>
            <person name="Tice H."/>
            <person name="Bruce D."/>
            <person name="Goodwin L."/>
            <person name="Pitluck S."/>
            <person name="Peters L."/>
            <person name="Ovchinnikova G."/>
            <person name="Chertkov O."/>
            <person name="Kyrpides N."/>
            <person name="Mavromatis K."/>
            <person name="Ivanova N."/>
            <person name="Brettin T."/>
            <person name="Detter J.C."/>
            <person name="Han C."/>
            <person name="Larimer F."/>
            <person name="Land M."/>
            <person name="Hauser L."/>
            <person name="Markowitz V."/>
            <person name="Cheng J.-F."/>
            <person name="Hugenholtz P."/>
            <person name="Woyke T."/>
            <person name="Wu D."/>
            <person name="Tindall B."/>
            <person name="Pomrenke H."/>
            <person name="Brambilla E."/>
            <person name="Klenk H.-P."/>
            <person name="Eisen J.A."/>
        </authorList>
    </citation>
    <scope>NUCLEOTIDE SEQUENCE [LARGE SCALE GENOMIC DNA]</scope>
    <source>
        <strain evidence="3">ATCC BAA-1392 / DSM 18658 / VKM B-2454 / MOB10</strain>
    </source>
</reference>
<dbReference type="InterPro" id="IPR013424">
    <property type="entry name" value="Ice-binding_C"/>
</dbReference>
<dbReference type="eggNOG" id="ENOG502ZS8Y">
    <property type="taxonomic scope" value="Bacteria"/>
</dbReference>
<dbReference type="AlphaFoldDB" id="L0DQR6"/>
<dbReference type="NCBIfam" id="TIGR02595">
    <property type="entry name" value="PEP_CTERM"/>
    <property type="match status" value="1"/>
</dbReference>
<sequence length="210" mass="21755">MRMSCQSTGLRAGVLALALVSFAATNGRADALINYSTSGSIDSTGVSGPGVISFIPVTSNQFNSPSAFSLGDFQVAALPSGGSTTYVNTPFHITFLANSVNGEVPNPNDTPFQISGTLNGTITGASQSSVVAKFDPLTNPTFLTGNFLNTLSFTDNPLSLVPSTTNNGHASAQAYLNTEVRVPEPASIALFLTTLAGLGVRHRVRTRRAA</sequence>
<dbReference type="OrthoDB" id="276459at2"/>
<name>L0DQR6_SINAD</name>